<organism evidence="1 2">
    <name type="scientific">Methanoculleus palmolei</name>
    <dbReference type="NCBI Taxonomy" id="72612"/>
    <lineage>
        <taxon>Archaea</taxon>
        <taxon>Methanobacteriati</taxon>
        <taxon>Methanobacteriota</taxon>
        <taxon>Stenosarchaea group</taxon>
        <taxon>Methanomicrobia</taxon>
        <taxon>Methanomicrobiales</taxon>
        <taxon>Methanomicrobiaceae</taxon>
        <taxon>Methanoculleus</taxon>
    </lineage>
</organism>
<dbReference type="InterPro" id="IPR025455">
    <property type="entry name" value="DUF4276"/>
</dbReference>
<proteinExistence type="predicted"/>
<evidence type="ECO:0000313" key="2">
    <source>
        <dbReference type="Proteomes" id="UP001626603"/>
    </source>
</evidence>
<accession>A0ABD8AAS2</accession>
<name>A0ABD8AAS2_9EURY</name>
<gene>
    <name evidence="1" type="ORF">R6Y95_04430</name>
</gene>
<keyword evidence="2" id="KW-1185">Reference proteome</keyword>
<dbReference type="EMBL" id="CP137641">
    <property type="protein sequence ID" value="WOX56587.1"/>
    <property type="molecule type" value="Genomic_DNA"/>
</dbReference>
<dbReference type="AlphaFoldDB" id="A0ABD8AAS2"/>
<evidence type="ECO:0000313" key="1">
    <source>
        <dbReference type="EMBL" id="WOX56587.1"/>
    </source>
</evidence>
<dbReference type="Pfam" id="PF14103">
    <property type="entry name" value="DUF4276"/>
    <property type="match status" value="1"/>
</dbReference>
<reference evidence="1 2" key="1">
    <citation type="submission" date="2023-10" db="EMBL/GenBank/DDBJ databases">
        <title>The complete genome sequence of Methanoculleus palmolei DSM 4273.</title>
        <authorList>
            <person name="Lai S.-J."/>
            <person name="You Y.-T."/>
            <person name="Chen S.-C."/>
        </authorList>
    </citation>
    <scope>NUCLEOTIDE SEQUENCE [LARGE SCALE GENOMIC DNA]</scope>
    <source>
        <strain evidence="1 2">DSM 4273</strain>
    </source>
</reference>
<dbReference type="Proteomes" id="UP001626603">
    <property type="component" value="Chromosome"/>
</dbReference>
<protein>
    <submittedName>
        <fullName evidence="1">DUF4276 family protein</fullName>
    </submittedName>
</protein>
<sequence>MTAKIYLEGGGDSKDLHILCRQGFRQLMESAGFSGRMPRFVSCGGRDAVYDDFKTAHEQSNADYVAMLIDSEDPLDDQERTWDHLRRRDNREQPDGSDDRQVLFMATCMETWIVSDRDTLRQHYGHNLQESALPPLDNLEQRSRQEVQESLKRATRRCQNAYRKGKRSFEVLGKLDPATLETHLAAFRRTKRILNEKLQ</sequence>